<dbReference type="AlphaFoldDB" id="A0A812I856"/>
<sequence length="710" mass="78744">MKSIFLVLGTVSGLSSKGWEFPPDPAKVALPAVPAVRNAGKDGMPELPSLDDIMSPTSQTMFGIRSKAKQLEAKMLKIEHENSLRLQRQKAVFDRKLKEQEAKNQGVAKENADLAKSIMQLKQKNEGTLAKSKTLREAIALRKSEVKNMQEQLAAVQQYMVEMLQDTEESKAPELAILDQVKESERPGLSGLSFLEVDEEPEEALPDKAEGGEPENPENLLGVLADGVKNMKQQGAVTSNRLKSLFLSSLQDGVKRRKALKAQQKVLQQTMTTMKSYEARLGKAEERLTSTKQTLDKHLHDAGLFLKKLSQLLLAKPEDGQRELAALQTSHSLCSPGYRLQGSRGVKRKLGGRHTSKTESLQDLNARRRLDVERQLTRIFVPIPRPHEHLPLYCQRLNADLTVTTRQVRKNKAAKPEQILFVEIDSAHQLEMLTLCNHYSSLMRPFVQAGETEIGAILTRPAFCRMLIELAFADTHGGIMYHTAIDIFDGLAAQHSVKGSPLTGATVLGIPVDDHSDRIIGLFANILAQAARESKHGVTADEFKAHLFDCLMPAAERKFRRRQRHIAAQLAYGKDIYRMPLGATGPQMEEELDVLEGKADKGDPFARNATKTRSNNGRDIQEGFSLPPAVTQSWPMARHRSSGGIPPAVEIDARNISKGTTSWSEEQSEVMSPVNRDDLSVISEPEEDDDGNQEPKSMVHLVTGTYGEYL</sequence>
<feature type="coiled-coil region" evidence="1">
    <location>
        <begin position="267"/>
        <end position="294"/>
    </location>
</feature>
<comment type="caution">
    <text evidence="3">The sequence shown here is derived from an EMBL/GenBank/DDBJ whole genome shotgun (WGS) entry which is preliminary data.</text>
</comment>
<dbReference type="EMBL" id="CAJNDS010000181">
    <property type="protein sequence ID" value="CAE7023491.1"/>
    <property type="molecule type" value="Genomic_DNA"/>
</dbReference>
<gene>
    <name evidence="3" type="primary">SPAC6G9.14</name>
    <name evidence="3" type="ORF">SNAT2548_LOCUS3023</name>
</gene>
<accession>A0A812I856</accession>
<evidence type="ECO:0000313" key="4">
    <source>
        <dbReference type="Proteomes" id="UP000604046"/>
    </source>
</evidence>
<keyword evidence="4" id="KW-1185">Reference proteome</keyword>
<name>A0A812I856_9DINO</name>
<feature type="region of interest" description="Disordered" evidence="2">
    <location>
        <begin position="600"/>
        <end position="710"/>
    </location>
</feature>
<proteinExistence type="predicted"/>
<evidence type="ECO:0000256" key="2">
    <source>
        <dbReference type="SAM" id="MobiDB-lite"/>
    </source>
</evidence>
<feature type="compositionally biased region" description="Polar residues" evidence="2">
    <location>
        <begin position="609"/>
        <end position="618"/>
    </location>
</feature>
<organism evidence="3 4">
    <name type="scientific">Symbiodinium natans</name>
    <dbReference type="NCBI Taxonomy" id="878477"/>
    <lineage>
        <taxon>Eukaryota</taxon>
        <taxon>Sar</taxon>
        <taxon>Alveolata</taxon>
        <taxon>Dinophyceae</taxon>
        <taxon>Suessiales</taxon>
        <taxon>Symbiodiniaceae</taxon>
        <taxon>Symbiodinium</taxon>
    </lineage>
</organism>
<evidence type="ECO:0000256" key="1">
    <source>
        <dbReference type="SAM" id="Coils"/>
    </source>
</evidence>
<feature type="region of interest" description="Disordered" evidence="2">
    <location>
        <begin position="197"/>
        <end position="216"/>
    </location>
</feature>
<dbReference type="Proteomes" id="UP000604046">
    <property type="component" value="Unassembled WGS sequence"/>
</dbReference>
<reference evidence="3" key="1">
    <citation type="submission" date="2021-02" db="EMBL/GenBank/DDBJ databases">
        <authorList>
            <person name="Dougan E. K."/>
            <person name="Rhodes N."/>
            <person name="Thang M."/>
            <person name="Chan C."/>
        </authorList>
    </citation>
    <scope>NUCLEOTIDE SEQUENCE</scope>
</reference>
<evidence type="ECO:0000313" key="3">
    <source>
        <dbReference type="EMBL" id="CAE7023491.1"/>
    </source>
</evidence>
<protein>
    <submittedName>
        <fullName evidence="3">SPAC6G9.14 protein</fullName>
    </submittedName>
</protein>
<keyword evidence="1" id="KW-0175">Coiled coil</keyword>
<dbReference type="OrthoDB" id="440511at2759"/>